<keyword evidence="2" id="KW-1133">Transmembrane helix</keyword>
<feature type="compositionally biased region" description="Low complexity" evidence="1">
    <location>
        <begin position="336"/>
        <end position="346"/>
    </location>
</feature>
<protein>
    <submittedName>
        <fullName evidence="3">Uncharacterized protein</fullName>
    </submittedName>
</protein>
<sequence length="509" mass="52318">MTNQAETSGSSLFQARKTTQHHHNHNHQHLHLHQHRRLHSHARAEGQLPGPDGTTPHIRSPPTEKLHDRQVVVVQPVSVVHYIDGTGATTSVSTLRSDPVAPPPVETPAGVTAGLTTLGDALPSVSLSGLIPDIIDGAPSTTSTTASTEPEPEPSSSASLSASSETLTSTPFSSSSVFPTLSTGIFNSSTSYVVPSLFNNSTVALFSNSTRTSHHSSHTTFTSTTKRSSSSTRLTSTTTSVLLTTVDVDGVAGGDANTAAGAPAPAATSTEPSSGSGSGSGLTPETRNAVVGGVVGTVACIALIAFAFLFFLRWRKQHGKGIMLLGDGGSAARGKGVSSGTPASPSSGGGMAERSGAFAIPAALANLTGKRAINAPPAEPVTQEKGFYRVSGKKLVSVLESGGDGYSDPHKPHDSVGSNRSYFRDSQAFVDDSNDSPLQLGSPMRPVSGVVVMRNGPGRTPIQESALSSPGHRPSAFPTTTLPVPDQVGRSLASRDGSRGSGSRFTEEA</sequence>
<proteinExistence type="predicted"/>
<feature type="region of interest" description="Disordered" evidence="1">
    <location>
        <begin position="89"/>
        <end position="112"/>
    </location>
</feature>
<evidence type="ECO:0000313" key="3">
    <source>
        <dbReference type="EMBL" id="KAK4137564.1"/>
    </source>
</evidence>
<dbReference type="Proteomes" id="UP001304895">
    <property type="component" value="Unassembled WGS sequence"/>
</dbReference>
<keyword evidence="4" id="KW-1185">Reference proteome</keyword>
<feature type="compositionally biased region" description="Basic residues" evidence="1">
    <location>
        <begin position="18"/>
        <end position="41"/>
    </location>
</feature>
<feature type="region of interest" description="Disordered" evidence="1">
    <location>
        <begin position="331"/>
        <end position="352"/>
    </location>
</feature>
<reference evidence="3" key="1">
    <citation type="journal article" date="2023" name="Mol. Phylogenet. Evol.">
        <title>Genome-scale phylogeny and comparative genomics of the fungal order Sordariales.</title>
        <authorList>
            <person name="Hensen N."/>
            <person name="Bonometti L."/>
            <person name="Westerberg I."/>
            <person name="Brannstrom I.O."/>
            <person name="Guillou S."/>
            <person name="Cros-Aarteil S."/>
            <person name="Calhoun S."/>
            <person name="Haridas S."/>
            <person name="Kuo A."/>
            <person name="Mondo S."/>
            <person name="Pangilinan J."/>
            <person name="Riley R."/>
            <person name="LaButti K."/>
            <person name="Andreopoulos B."/>
            <person name="Lipzen A."/>
            <person name="Chen C."/>
            <person name="Yan M."/>
            <person name="Daum C."/>
            <person name="Ng V."/>
            <person name="Clum A."/>
            <person name="Steindorff A."/>
            <person name="Ohm R.A."/>
            <person name="Martin F."/>
            <person name="Silar P."/>
            <person name="Natvig D.O."/>
            <person name="Lalanne C."/>
            <person name="Gautier V."/>
            <person name="Ament-Velasquez S.L."/>
            <person name="Kruys A."/>
            <person name="Hutchinson M.I."/>
            <person name="Powell A.J."/>
            <person name="Barry K."/>
            <person name="Miller A.N."/>
            <person name="Grigoriev I.V."/>
            <person name="Debuchy R."/>
            <person name="Gladieux P."/>
            <person name="Hiltunen Thoren M."/>
            <person name="Johannesson H."/>
        </authorList>
    </citation>
    <scope>NUCLEOTIDE SEQUENCE</scope>
    <source>
        <strain evidence="3">CBS 123565</strain>
    </source>
</reference>
<feature type="transmembrane region" description="Helical" evidence="2">
    <location>
        <begin position="290"/>
        <end position="312"/>
    </location>
</feature>
<name>A0AAN6URD1_9PEZI</name>
<gene>
    <name evidence="3" type="ORF">BT67DRAFT_453836</name>
</gene>
<feature type="region of interest" description="Disordered" evidence="1">
    <location>
        <begin position="17"/>
        <end position="69"/>
    </location>
</feature>
<dbReference type="AlphaFoldDB" id="A0AAN6URD1"/>
<dbReference type="EMBL" id="MU853402">
    <property type="protein sequence ID" value="KAK4137564.1"/>
    <property type="molecule type" value="Genomic_DNA"/>
</dbReference>
<keyword evidence="2" id="KW-0472">Membrane</keyword>
<feature type="region of interest" description="Disordered" evidence="1">
    <location>
        <begin position="455"/>
        <end position="509"/>
    </location>
</feature>
<evidence type="ECO:0000256" key="1">
    <source>
        <dbReference type="SAM" id="MobiDB-lite"/>
    </source>
</evidence>
<feature type="compositionally biased region" description="Low complexity" evidence="1">
    <location>
        <begin position="138"/>
        <end position="176"/>
    </location>
</feature>
<accession>A0AAN6URD1</accession>
<keyword evidence="2" id="KW-0812">Transmembrane</keyword>
<feature type="compositionally biased region" description="Low complexity" evidence="1">
    <location>
        <begin position="256"/>
        <end position="275"/>
    </location>
</feature>
<comment type="caution">
    <text evidence="3">The sequence shown here is derived from an EMBL/GenBank/DDBJ whole genome shotgun (WGS) entry which is preliminary data.</text>
</comment>
<evidence type="ECO:0000256" key="2">
    <source>
        <dbReference type="SAM" id="Phobius"/>
    </source>
</evidence>
<reference evidence="3" key="2">
    <citation type="submission" date="2023-05" db="EMBL/GenBank/DDBJ databases">
        <authorList>
            <consortium name="Lawrence Berkeley National Laboratory"/>
            <person name="Steindorff A."/>
            <person name="Hensen N."/>
            <person name="Bonometti L."/>
            <person name="Westerberg I."/>
            <person name="Brannstrom I.O."/>
            <person name="Guillou S."/>
            <person name="Cros-Aarteil S."/>
            <person name="Calhoun S."/>
            <person name="Haridas S."/>
            <person name="Kuo A."/>
            <person name="Mondo S."/>
            <person name="Pangilinan J."/>
            <person name="Riley R."/>
            <person name="Labutti K."/>
            <person name="Andreopoulos B."/>
            <person name="Lipzen A."/>
            <person name="Chen C."/>
            <person name="Yanf M."/>
            <person name="Daum C."/>
            <person name="Ng V."/>
            <person name="Clum A."/>
            <person name="Ohm R."/>
            <person name="Martin F."/>
            <person name="Silar P."/>
            <person name="Natvig D."/>
            <person name="Lalanne C."/>
            <person name="Gautier V."/>
            <person name="Ament-Velasquez S.L."/>
            <person name="Kruys A."/>
            <person name="Hutchinson M.I."/>
            <person name="Powell A.J."/>
            <person name="Barry K."/>
            <person name="Miller A.N."/>
            <person name="Grigoriev I.V."/>
            <person name="Debuchy R."/>
            <person name="Gladieux P."/>
            <person name="Thoren M.H."/>
            <person name="Johannesson H."/>
        </authorList>
    </citation>
    <scope>NUCLEOTIDE SEQUENCE</scope>
    <source>
        <strain evidence="3">CBS 123565</strain>
    </source>
</reference>
<feature type="region of interest" description="Disordered" evidence="1">
    <location>
        <begin position="212"/>
        <end position="234"/>
    </location>
</feature>
<evidence type="ECO:0000313" key="4">
    <source>
        <dbReference type="Proteomes" id="UP001304895"/>
    </source>
</evidence>
<feature type="compositionally biased region" description="Low complexity" evidence="1">
    <location>
        <begin position="218"/>
        <end position="234"/>
    </location>
</feature>
<feature type="region of interest" description="Disordered" evidence="1">
    <location>
        <begin position="136"/>
        <end position="176"/>
    </location>
</feature>
<feature type="region of interest" description="Disordered" evidence="1">
    <location>
        <begin position="256"/>
        <end position="283"/>
    </location>
</feature>
<organism evidence="3 4">
    <name type="scientific">Trichocladium antarcticum</name>
    <dbReference type="NCBI Taxonomy" id="1450529"/>
    <lineage>
        <taxon>Eukaryota</taxon>
        <taxon>Fungi</taxon>
        <taxon>Dikarya</taxon>
        <taxon>Ascomycota</taxon>
        <taxon>Pezizomycotina</taxon>
        <taxon>Sordariomycetes</taxon>
        <taxon>Sordariomycetidae</taxon>
        <taxon>Sordariales</taxon>
        <taxon>Chaetomiaceae</taxon>
        <taxon>Trichocladium</taxon>
    </lineage>
</organism>